<comment type="caution">
    <text evidence="2">The sequence shown here is derived from an EMBL/GenBank/DDBJ whole genome shotgun (WGS) entry which is preliminary data.</text>
</comment>
<keyword evidence="1" id="KW-0812">Transmembrane</keyword>
<dbReference type="EMBL" id="ARZA01000058">
    <property type="protein sequence ID" value="EOD01455.1"/>
    <property type="molecule type" value="Genomic_DNA"/>
</dbReference>
<evidence type="ECO:0000313" key="2">
    <source>
        <dbReference type="EMBL" id="EOD01455.1"/>
    </source>
</evidence>
<gene>
    <name evidence="2" type="ORF">L21TH_0502</name>
</gene>
<organism evidence="2 3">
    <name type="scientific">Caldisalinibacter kiritimatiensis</name>
    <dbReference type="NCBI Taxonomy" id="1304284"/>
    <lineage>
        <taxon>Bacteria</taxon>
        <taxon>Bacillati</taxon>
        <taxon>Bacillota</taxon>
        <taxon>Tissierellia</taxon>
        <taxon>Tissierellales</taxon>
        <taxon>Thermohalobacteraceae</taxon>
        <taxon>Caldisalinibacter</taxon>
    </lineage>
</organism>
<dbReference type="STRING" id="1304284.L21TH_0502"/>
<accession>R1CGN6</accession>
<sequence length="62" mass="6775">MDREKIKKVAKIGIISGIAAIATKEIIMANWLTTADLSKTMEGGLTFGIYIVIAGIWYMISN</sequence>
<reference evidence="2 3" key="1">
    <citation type="journal article" date="2015" name="Geomicrobiol. J.">
        <title>Caldisalinibacter kiritimatiensis gen. nov., sp. nov., a moderately thermohalophilic thiosulfate-reducing bacterium from a hypersaline microbial mat.</title>
        <authorList>
            <person name="Ben Hania W."/>
            <person name="Joseph M."/>
            <person name="Fiebig A."/>
            <person name="Bunk B."/>
            <person name="Klenk H.-P."/>
            <person name="Fardeau M.-L."/>
            <person name="Spring S."/>
        </authorList>
    </citation>
    <scope>NUCLEOTIDE SEQUENCE [LARGE SCALE GENOMIC DNA]</scope>
    <source>
        <strain evidence="2 3">L21-TH-D2</strain>
    </source>
</reference>
<keyword evidence="1" id="KW-0472">Membrane</keyword>
<evidence type="ECO:0000256" key="1">
    <source>
        <dbReference type="SAM" id="Phobius"/>
    </source>
</evidence>
<feature type="transmembrane region" description="Helical" evidence="1">
    <location>
        <begin position="12"/>
        <end position="32"/>
    </location>
</feature>
<keyword evidence="3" id="KW-1185">Reference proteome</keyword>
<protein>
    <submittedName>
        <fullName evidence="2">Uncharacterized protein</fullName>
    </submittedName>
</protein>
<feature type="transmembrane region" description="Helical" evidence="1">
    <location>
        <begin position="44"/>
        <end position="60"/>
    </location>
</feature>
<dbReference type="Proteomes" id="UP000013378">
    <property type="component" value="Unassembled WGS sequence"/>
</dbReference>
<dbReference type="RefSeq" id="WP_006308239.1">
    <property type="nucleotide sequence ID" value="NZ_ARZA01000058.1"/>
</dbReference>
<name>R1CGN6_9FIRM</name>
<keyword evidence="1" id="KW-1133">Transmembrane helix</keyword>
<proteinExistence type="predicted"/>
<dbReference type="AlphaFoldDB" id="R1CGN6"/>
<evidence type="ECO:0000313" key="3">
    <source>
        <dbReference type="Proteomes" id="UP000013378"/>
    </source>
</evidence>